<dbReference type="InterPro" id="IPR029069">
    <property type="entry name" value="HotDog_dom_sf"/>
</dbReference>
<dbReference type="CDD" id="cd00586">
    <property type="entry name" value="4HBT"/>
    <property type="match status" value="1"/>
</dbReference>
<keyword evidence="2" id="KW-1185">Reference proteome</keyword>
<organism evidence="1 2">
    <name type="scientific">Paractinoplanes ovalisporus</name>
    <dbReference type="NCBI Taxonomy" id="2810368"/>
    <lineage>
        <taxon>Bacteria</taxon>
        <taxon>Bacillati</taxon>
        <taxon>Actinomycetota</taxon>
        <taxon>Actinomycetes</taxon>
        <taxon>Micromonosporales</taxon>
        <taxon>Micromonosporaceae</taxon>
        <taxon>Paractinoplanes</taxon>
    </lineage>
</organism>
<dbReference type="SUPFAM" id="SSF54637">
    <property type="entry name" value="Thioesterase/thiol ester dehydrase-isomerase"/>
    <property type="match status" value="1"/>
</dbReference>
<sequence length="148" mass="16504">MPEYYVHRHRVTFDETNLVGNVYFAHFLHWQGHCREYFLADHAPEVVTALGEGLALVTVDCAADFFAEAHALDRIELRMALDRISEHRIVMSFDYVRTEPGPGELLARGRQTVACMRRAEGGLVPEPVPGQLRRALARYAPAASGAAA</sequence>
<reference evidence="1 2" key="1">
    <citation type="submission" date="2021-01" db="EMBL/GenBank/DDBJ databases">
        <title>Actinoplanes sp. nov. LDG1-06 isolated from lichen.</title>
        <authorList>
            <person name="Saeng-In P."/>
            <person name="Phongsopitanun W."/>
            <person name="Kanchanasin P."/>
            <person name="Yuki M."/>
            <person name="Kudo T."/>
            <person name="Ohkuma M."/>
            <person name="Tanasupawat S."/>
        </authorList>
    </citation>
    <scope>NUCLEOTIDE SEQUENCE [LARGE SCALE GENOMIC DNA]</scope>
    <source>
        <strain evidence="1 2">LDG1-06</strain>
    </source>
</reference>
<dbReference type="Gene3D" id="3.10.129.10">
    <property type="entry name" value="Hotdog Thioesterase"/>
    <property type="match status" value="1"/>
</dbReference>
<dbReference type="EMBL" id="JAENHP010000001">
    <property type="protein sequence ID" value="MBM2614214.1"/>
    <property type="molecule type" value="Genomic_DNA"/>
</dbReference>
<dbReference type="RefSeq" id="WP_203374124.1">
    <property type="nucleotide sequence ID" value="NZ_JAENHP010000001.1"/>
</dbReference>
<accession>A0ABS2A325</accession>
<protein>
    <submittedName>
        <fullName evidence="1">Acyl-CoA thioesterase</fullName>
    </submittedName>
</protein>
<dbReference type="Proteomes" id="UP000632138">
    <property type="component" value="Unassembled WGS sequence"/>
</dbReference>
<name>A0ABS2A325_9ACTN</name>
<comment type="caution">
    <text evidence="1">The sequence shown here is derived from an EMBL/GenBank/DDBJ whole genome shotgun (WGS) entry which is preliminary data.</text>
</comment>
<dbReference type="Pfam" id="PF13279">
    <property type="entry name" value="4HBT_2"/>
    <property type="match status" value="1"/>
</dbReference>
<evidence type="ECO:0000313" key="1">
    <source>
        <dbReference type="EMBL" id="MBM2614214.1"/>
    </source>
</evidence>
<gene>
    <name evidence="1" type="ORF">JIG36_01420</name>
</gene>
<evidence type="ECO:0000313" key="2">
    <source>
        <dbReference type="Proteomes" id="UP000632138"/>
    </source>
</evidence>
<proteinExistence type="predicted"/>